<keyword evidence="3" id="KW-1185">Reference proteome</keyword>
<dbReference type="AlphaFoldDB" id="A0A285NQ30"/>
<protein>
    <recommendedName>
        <fullName evidence="4">Portal protein</fullName>
    </recommendedName>
</protein>
<accession>A0A285NQ30</accession>
<sequence length="505" mass="57611">MEVSTIQVRDIDTNSDEYKLMLNDMETYAGTFASGFITRLFSNGIITEVTAEQLKKYFANPDLYQQEIENLAQYFYISSPDIHMLFEMIESLPTLNYRIESFKKTEASDKHEMAIHKQLKKVQHRRLTRDILKQTAASGNVVGMWLGDKKNPHAYIFDDTRYAQPLYRKNNDWTCVLDLRFFNSFNDEQRKLMFRMFTPYVTQQHYDEFKKDPDKQYVELPQERTFSITTGALKRNQSKGTSWITSGLFDVQHKKKLKDVERSIANKIINAVAVVTIGSDKNNGKYSNLELNKAIKQKIHGGVKSALEANNKDGVNVVSIPDFASIEFPDVKVDGLDGKKFDHINKDIESSYGLLSSTGDNYASGNTKLDLFYKRLGVMLEDVENIYQKLINLIVPDSQLDNYSIIYDKEKPLSAKEIIEVLTKLVDKGFSIKHLVDKLPGVNWDTFLEQTLYETDVLHLQEKIKPYMTSSVMSGNAGKGSSSETSENPNTIKSATTDSNNTPSE</sequence>
<evidence type="ECO:0000313" key="3">
    <source>
        <dbReference type="Proteomes" id="UP000219356"/>
    </source>
</evidence>
<name>A0A285NQ30_9BACI</name>
<proteinExistence type="predicted"/>
<organism evidence="2 3">
    <name type="scientific">Terribacillus aidingensis</name>
    <dbReference type="NCBI Taxonomy" id="586416"/>
    <lineage>
        <taxon>Bacteria</taxon>
        <taxon>Bacillati</taxon>
        <taxon>Bacillota</taxon>
        <taxon>Bacilli</taxon>
        <taxon>Bacillales</taxon>
        <taxon>Bacillaceae</taxon>
        <taxon>Terribacillus</taxon>
    </lineage>
</organism>
<reference evidence="3" key="1">
    <citation type="submission" date="2017-09" db="EMBL/GenBank/DDBJ databases">
        <authorList>
            <person name="Varghese N."/>
            <person name="Submissions S."/>
        </authorList>
    </citation>
    <scope>NUCLEOTIDE SEQUENCE [LARGE SCALE GENOMIC DNA]</scope>
    <source>
        <strain evidence="3">CGMCC 1.8913</strain>
    </source>
</reference>
<feature type="region of interest" description="Disordered" evidence="1">
    <location>
        <begin position="471"/>
        <end position="505"/>
    </location>
</feature>
<evidence type="ECO:0000256" key="1">
    <source>
        <dbReference type="SAM" id="MobiDB-lite"/>
    </source>
</evidence>
<evidence type="ECO:0000313" key="2">
    <source>
        <dbReference type="EMBL" id="SNZ09956.1"/>
    </source>
</evidence>
<evidence type="ECO:0008006" key="4">
    <source>
        <dbReference type="Google" id="ProtNLM"/>
    </source>
</evidence>
<dbReference type="EMBL" id="OBEK01000002">
    <property type="protein sequence ID" value="SNZ09956.1"/>
    <property type="molecule type" value="Genomic_DNA"/>
</dbReference>
<dbReference type="Proteomes" id="UP000219356">
    <property type="component" value="Unassembled WGS sequence"/>
</dbReference>
<gene>
    <name evidence="2" type="ORF">SAMN05421503_1436</name>
</gene>